<gene>
    <name evidence="4" type="ORF">BCR38DRAFT_322004</name>
</gene>
<name>A0A1Y2E062_9PEZI</name>
<evidence type="ECO:0000256" key="3">
    <source>
        <dbReference type="SAM" id="MobiDB-lite"/>
    </source>
</evidence>
<dbReference type="InterPro" id="IPR006760">
    <property type="entry name" value="Endosulphine"/>
</dbReference>
<comment type="function">
    <text evidence="2">Plays an essential role in initiation of the G0 program by preventing the degradation of specific nutrient-regulated mRNAs via the 5'-3' mRNA decay pathway.</text>
</comment>
<dbReference type="GO" id="GO:0005737">
    <property type="term" value="C:cytoplasm"/>
    <property type="evidence" value="ECO:0007669"/>
    <property type="project" value="TreeGrafter"/>
</dbReference>
<sequence>EDQLKKLYGDKAPLKQFHDKRLKTRTYFDSGDYALAKAGKGDGVDAGAVGSQHPVPEDIPHLNSPSNSHVPGSNVPGANNSQQQLPQHHSSMIQQAGSPVKESSFLHRETSADDAEE</sequence>
<feature type="non-terminal residue" evidence="4">
    <location>
        <position position="117"/>
    </location>
</feature>
<organism evidence="4 5">
    <name type="scientific">Pseudomassariella vexata</name>
    <dbReference type="NCBI Taxonomy" id="1141098"/>
    <lineage>
        <taxon>Eukaryota</taxon>
        <taxon>Fungi</taxon>
        <taxon>Dikarya</taxon>
        <taxon>Ascomycota</taxon>
        <taxon>Pezizomycotina</taxon>
        <taxon>Sordariomycetes</taxon>
        <taxon>Xylariomycetidae</taxon>
        <taxon>Amphisphaeriales</taxon>
        <taxon>Pseudomassariaceae</taxon>
        <taxon>Pseudomassariella</taxon>
    </lineage>
</organism>
<dbReference type="OrthoDB" id="5949865at2759"/>
<dbReference type="InParanoid" id="A0A1Y2E062"/>
<proteinExistence type="inferred from homology"/>
<dbReference type="Pfam" id="PF04667">
    <property type="entry name" value="Endosulfine"/>
    <property type="match status" value="1"/>
</dbReference>
<reference evidence="4 5" key="1">
    <citation type="submission" date="2016-07" db="EMBL/GenBank/DDBJ databases">
        <title>Pervasive Adenine N6-methylation of Active Genes in Fungi.</title>
        <authorList>
            <consortium name="DOE Joint Genome Institute"/>
            <person name="Mondo S.J."/>
            <person name="Dannebaum R.O."/>
            <person name="Kuo R.C."/>
            <person name="Labutti K."/>
            <person name="Haridas S."/>
            <person name="Kuo A."/>
            <person name="Salamov A."/>
            <person name="Ahrendt S.R."/>
            <person name="Lipzen A."/>
            <person name="Sullivan W."/>
            <person name="Andreopoulos W.B."/>
            <person name="Clum A."/>
            <person name="Lindquist E."/>
            <person name="Daum C."/>
            <person name="Ramamoorthy G.K."/>
            <person name="Gryganskyi A."/>
            <person name="Culley D."/>
            <person name="Magnuson J.K."/>
            <person name="James T.Y."/>
            <person name="O'Malley M.A."/>
            <person name="Stajich J.E."/>
            <person name="Spatafora J.W."/>
            <person name="Visel A."/>
            <person name="Grigoriev I.V."/>
        </authorList>
    </citation>
    <scope>NUCLEOTIDE SEQUENCE [LARGE SCALE GENOMIC DNA]</scope>
    <source>
        <strain evidence="4 5">CBS 129021</strain>
    </source>
</reference>
<dbReference type="PANTHER" id="PTHR10358:SF6">
    <property type="entry name" value="ENDOSULFINE, ISOFORM A"/>
    <property type="match status" value="1"/>
</dbReference>
<evidence type="ECO:0000256" key="2">
    <source>
        <dbReference type="RuleBase" id="RU363120"/>
    </source>
</evidence>
<dbReference type="AlphaFoldDB" id="A0A1Y2E062"/>
<dbReference type="GeneID" id="63770988"/>
<dbReference type="GO" id="GO:0004864">
    <property type="term" value="F:protein phosphatase inhibitor activity"/>
    <property type="evidence" value="ECO:0007669"/>
    <property type="project" value="TreeGrafter"/>
</dbReference>
<feature type="region of interest" description="Disordered" evidence="3">
    <location>
        <begin position="37"/>
        <end position="117"/>
    </location>
</feature>
<comment type="caution">
    <text evidence="4">The sequence shown here is derived from an EMBL/GenBank/DDBJ whole genome shotgun (WGS) entry which is preliminary data.</text>
</comment>
<dbReference type="Proteomes" id="UP000193689">
    <property type="component" value="Unassembled WGS sequence"/>
</dbReference>
<comment type="similarity">
    <text evidence="1 2">Belongs to the endosulfine family.</text>
</comment>
<evidence type="ECO:0000256" key="1">
    <source>
        <dbReference type="ARBA" id="ARBA00010520"/>
    </source>
</evidence>
<dbReference type="PANTHER" id="PTHR10358">
    <property type="entry name" value="ENDOSULFINE"/>
    <property type="match status" value="1"/>
</dbReference>
<protein>
    <recommendedName>
        <fullName evidence="2">mRNA stability protein</fullName>
    </recommendedName>
</protein>
<feature type="non-terminal residue" evidence="4">
    <location>
        <position position="1"/>
    </location>
</feature>
<feature type="compositionally biased region" description="Polar residues" evidence="3">
    <location>
        <begin position="63"/>
        <end position="97"/>
    </location>
</feature>
<keyword evidence="5" id="KW-1185">Reference proteome</keyword>
<accession>A0A1Y2E062</accession>
<dbReference type="RefSeq" id="XP_040716080.1">
    <property type="nucleotide sequence ID" value="XM_040854776.1"/>
</dbReference>
<dbReference type="EMBL" id="MCFJ01000006">
    <property type="protein sequence ID" value="ORY64928.1"/>
    <property type="molecule type" value="Genomic_DNA"/>
</dbReference>
<dbReference type="STRING" id="1141098.A0A1Y2E062"/>
<evidence type="ECO:0000313" key="4">
    <source>
        <dbReference type="EMBL" id="ORY64928.1"/>
    </source>
</evidence>
<evidence type="ECO:0000313" key="5">
    <source>
        <dbReference type="Proteomes" id="UP000193689"/>
    </source>
</evidence>